<name>A0A430Q401_SCHBO</name>
<dbReference type="InterPro" id="IPR016024">
    <property type="entry name" value="ARM-type_fold"/>
</dbReference>
<reference evidence="1 2" key="1">
    <citation type="journal article" date="2019" name="PLoS Pathog.">
        <title>Genome sequence of the bovine parasite Schistosoma bovis Tanzania.</title>
        <authorList>
            <person name="Oey H."/>
            <person name="Zakrzewski M."/>
            <person name="Gobert G."/>
            <person name="Gravermann K."/>
            <person name="Stoye J."/>
            <person name="Jones M."/>
            <person name="Mcmanus D."/>
            <person name="Krause L."/>
        </authorList>
    </citation>
    <scope>NUCLEOTIDE SEQUENCE [LARGE SCALE GENOMIC DNA]</scope>
    <source>
        <strain evidence="1 2">TAN1997</strain>
    </source>
</reference>
<sequence>MSLDIISLLNSAACDDPNVMVPASQHLTSVTQSGENCDNICSAIASCVFSNNGSLSADGRFLGLIYLKNMVFDCKNRHSVDLNVKKKVEMLFFEYISRGTENSFTNLVENIPRISGLVAEFTARYVKNEWLKNDWSDSLWDNLLCWHAWSSLRSGLKAAASFRLPTRRRAFNATVTKLLPSVINCFKSASTNLEVNIDPCIRLSKLLYSCFNLVGKIDVALVDKTKIYEDAFAVALLALELAFQSMLDAEKSPLMFVFRRRVSKLLFALFLSCPSETRDCVIEHILDRILIIVSYSGDVQSNYKDAYAVKWLLGITYSVLCCKSPKYGGQVDLTEHGKPDFYQNCLAYSKVHSGDKCFYHFQVTLLFNERVFQLALWMSQPYQLPSGQISNKWTYFMMSLFEHWFILTPNELQFFTSDPEGCLSSGGISSISVGHDAKANSVYADLNSIWNVDNQASELCVCNIETIMGISDSSQHMLTPQPCRQLTELIFTIFCRLYEEADPVLYEIVQSVNPGTNKPYIFEAIMRFVQLCLPYFGTKANWITLAEQLIADGLAVGNSIQDRIGSQPMENEITSVTILTRTLSLLSRYSVQCIAPGDVEFSSLKPNCNDALSHINRFLNRPSNWDQNVFQKQLMMCIRLAAAYSLTWLLEVSVFPEDVLVLHAENDVKECETQIYMLTLLGKLIHKIDLIAYPQFITPILNTLNHLWSFGGLTAALRASILNTVCLLITEFNGFNECSSLLPEFNTLIHSSVINLIQISLYQAEENQINGSEALFEPAVRLWASLVEGLNSAWSPDLINLMPILVGDSVHLMQAGGDLSVSTSLKRPLLGRVDSGEQADLVFRIAYGTLRLAHKAGNDILHNFICQWSEPFWISMLVVSLNWNNSLGEQVNLEDLYSQASSCINDENKTDEESKYRLNQLKLFIVWFTIYLDIQCSQQNFTSLPSSAIGLIFLAAKYCLIRAPEDAHSDVTPKATELRLELLSRLVLYPNMWSCFTYTLQLVRKFSDNNNPPNLYSLLQGYHNSIGQQCCSTLDELRNLLISPIRRWLGRVDSLPSYIDRRCIAVAAITCFRQGTQSYNINDHQLLDVKYLEDLAVNDSWHAQWLEPVINLIIQVLYDEDEVFTEDENIQFYHFYPIGISTLNNLKHRLRNELNLWQDQVGCPTIADALIKCHVDPALRVQLECQLNQSE</sequence>
<evidence type="ECO:0000313" key="1">
    <source>
        <dbReference type="EMBL" id="RTG82423.1"/>
    </source>
</evidence>
<dbReference type="SUPFAM" id="SSF48371">
    <property type="entry name" value="ARM repeat"/>
    <property type="match status" value="1"/>
</dbReference>
<gene>
    <name evidence="1" type="ORF">DC041_0010041</name>
</gene>
<dbReference type="EMBL" id="QMKO01002838">
    <property type="protein sequence ID" value="RTG82423.1"/>
    <property type="molecule type" value="Genomic_DNA"/>
</dbReference>
<keyword evidence="2" id="KW-1185">Reference proteome</keyword>
<accession>A0A430Q401</accession>
<dbReference type="STRING" id="6184.A0A430Q401"/>
<proteinExistence type="predicted"/>
<protein>
    <submittedName>
        <fullName evidence="1">Uncharacterized protein</fullName>
    </submittedName>
</protein>
<dbReference type="Proteomes" id="UP000290809">
    <property type="component" value="Unassembled WGS sequence"/>
</dbReference>
<dbReference type="AlphaFoldDB" id="A0A430Q401"/>
<comment type="caution">
    <text evidence="1">The sequence shown here is derived from an EMBL/GenBank/DDBJ whole genome shotgun (WGS) entry which is preliminary data.</text>
</comment>
<organism evidence="1 2">
    <name type="scientific">Schistosoma bovis</name>
    <name type="common">Blood fluke</name>
    <dbReference type="NCBI Taxonomy" id="6184"/>
    <lineage>
        <taxon>Eukaryota</taxon>
        <taxon>Metazoa</taxon>
        <taxon>Spiralia</taxon>
        <taxon>Lophotrochozoa</taxon>
        <taxon>Platyhelminthes</taxon>
        <taxon>Trematoda</taxon>
        <taxon>Digenea</taxon>
        <taxon>Strigeidida</taxon>
        <taxon>Schistosomatoidea</taxon>
        <taxon>Schistosomatidae</taxon>
        <taxon>Schistosoma</taxon>
    </lineage>
</organism>
<evidence type="ECO:0000313" key="2">
    <source>
        <dbReference type="Proteomes" id="UP000290809"/>
    </source>
</evidence>